<comment type="caution">
    <text evidence="1">The sequence shown here is derived from an EMBL/GenBank/DDBJ whole genome shotgun (WGS) entry which is preliminary data.</text>
</comment>
<gene>
    <name evidence="1" type="ORF">GCM10010226_92280</name>
</gene>
<reference evidence="1" key="1">
    <citation type="journal article" date="2014" name="Int. J. Syst. Evol. Microbiol.">
        <title>Complete genome sequence of Corynebacterium casei LMG S-19264T (=DSM 44701T), isolated from a smear-ripened cheese.</title>
        <authorList>
            <consortium name="US DOE Joint Genome Institute (JGI-PGF)"/>
            <person name="Walter F."/>
            <person name="Albersmeier A."/>
            <person name="Kalinowski J."/>
            <person name="Ruckert C."/>
        </authorList>
    </citation>
    <scope>NUCLEOTIDE SEQUENCE</scope>
    <source>
        <strain evidence="1">JCM 4125</strain>
    </source>
</reference>
<evidence type="ECO:0000313" key="1">
    <source>
        <dbReference type="EMBL" id="GGU01217.1"/>
    </source>
</evidence>
<name>A0A918HRV1_9ACTN</name>
<organism evidence="1 2">
    <name type="scientific">Streptomyces phaeofaciens</name>
    <dbReference type="NCBI Taxonomy" id="68254"/>
    <lineage>
        <taxon>Bacteria</taxon>
        <taxon>Bacillati</taxon>
        <taxon>Actinomycetota</taxon>
        <taxon>Actinomycetes</taxon>
        <taxon>Kitasatosporales</taxon>
        <taxon>Streptomycetaceae</taxon>
        <taxon>Streptomyces</taxon>
    </lineage>
</organism>
<evidence type="ECO:0000313" key="2">
    <source>
        <dbReference type="Proteomes" id="UP000646776"/>
    </source>
</evidence>
<protein>
    <submittedName>
        <fullName evidence="1">Uncharacterized protein</fullName>
    </submittedName>
</protein>
<sequence length="164" mass="17362">MLGASVGVLGTVGTAVLTYLAARKQADDQGRVTHRSALRAERRDAYLAFLQAHESIDGALNVINIASVPEIAVLDRAIELVDRGAHEIYVSQSRVELAGPESVCGAALEAWGAALNLRSFLDEVRAGLVSPGQYDGQCEARIDEVERCKATFTAAARSVLVGLA</sequence>
<accession>A0A918HRV1</accession>
<proteinExistence type="predicted"/>
<reference evidence="1" key="2">
    <citation type="submission" date="2020-09" db="EMBL/GenBank/DDBJ databases">
        <authorList>
            <person name="Sun Q."/>
            <person name="Ohkuma M."/>
        </authorList>
    </citation>
    <scope>NUCLEOTIDE SEQUENCE</scope>
    <source>
        <strain evidence="1">JCM 4125</strain>
    </source>
</reference>
<dbReference type="EMBL" id="BMSA01000076">
    <property type="protein sequence ID" value="GGU01217.1"/>
    <property type="molecule type" value="Genomic_DNA"/>
</dbReference>
<dbReference type="AlphaFoldDB" id="A0A918HRV1"/>
<keyword evidence="2" id="KW-1185">Reference proteome</keyword>
<dbReference type="Proteomes" id="UP000646776">
    <property type="component" value="Unassembled WGS sequence"/>
</dbReference>